<dbReference type="RefSeq" id="WP_398654564.1">
    <property type="nucleotide sequence ID" value="NZ_JBITDC010000001.1"/>
</dbReference>
<evidence type="ECO:0000313" key="1">
    <source>
        <dbReference type="EMBL" id="MFI5673553.1"/>
    </source>
</evidence>
<dbReference type="EMBL" id="JBITDC010000001">
    <property type="protein sequence ID" value="MFI5673553.1"/>
    <property type="molecule type" value="Genomic_DNA"/>
</dbReference>
<keyword evidence="2" id="KW-1185">Reference proteome</keyword>
<comment type="caution">
    <text evidence="1">The sequence shown here is derived from an EMBL/GenBank/DDBJ whole genome shotgun (WGS) entry which is preliminary data.</text>
</comment>
<gene>
    <name evidence="1" type="ORF">ACIA8P_02630</name>
</gene>
<sequence>MRLAHRPATTSRLDRSRIGSVPVPFYDDTAWFLLFGGAFYKAKDRFG</sequence>
<name>A0ABW7XTZ3_STRCE</name>
<accession>A0ABW7XTZ3</accession>
<proteinExistence type="predicted"/>
<dbReference type="Proteomes" id="UP001612415">
    <property type="component" value="Unassembled WGS sequence"/>
</dbReference>
<protein>
    <submittedName>
        <fullName evidence="1">Uncharacterized protein</fullName>
    </submittedName>
</protein>
<evidence type="ECO:0000313" key="2">
    <source>
        <dbReference type="Proteomes" id="UP001612415"/>
    </source>
</evidence>
<reference evidence="1 2" key="1">
    <citation type="submission" date="2024-10" db="EMBL/GenBank/DDBJ databases">
        <title>The Natural Products Discovery Center: Release of the First 8490 Sequenced Strains for Exploring Actinobacteria Biosynthetic Diversity.</title>
        <authorList>
            <person name="Kalkreuter E."/>
            <person name="Kautsar S.A."/>
            <person name="Yang D."/>
            <person name="Bader C.D."/>
            <person name="Teijaro C.N."/>
            <person name="Fluegel L."/>
            <person name="Davis C.M."/>
            <person name="Simpson J.R."/>
            <person name="Lauterbach L."/>
            <person name="Steele A.D."/>
            <person name="Gui C."/>
            <person name="Meng S."/>
            <person name="Li G."/>
            <person name="Viehrig K."/>
            <person name="Ye F."/>
            <person name="Su P."/>
            <person name="Kiefer A.F."/>
            <person name="Nichols A."/>
            <person name="Cepeda A.J."/>
            <person name="Yan W."/>
            <person name="Fan B."/>
            <person name="Jiang Y."/>
            <person name="Adhikari A."/>
            <person name="Zheng C.-J."/>
            <person name="Schuster L."/>
            <person name="Cowan T.M."/>
            <person name="Smanski M.J."/>
            <person name="Chevrette M.G."/>
            <person name="De Carvalho L.P.S."/>
            <person name="Shen B."/>
        </authorList>
    </citation>
    <scope>NUCLEOTIDE SEQUENCE [LARGE SCALE GENOMIC DNA]</scope>
    <source>
        <strain evidence="1 2">NPDC051599</strain>
    </source>
</reference>
<organism evidence="1 2">
    <name type="scientific">Streptomyces cellulosae</name>
    <dbReference type="NCBI Taxonomy" id="1968"/>
    <lineage>
        <taxon>Bacteria</taxon>
        <taxon>Bacillati</taxon>
        <taxon>Actinomycetota</taxon>
        <taxon>Actinomycetes</taxon>
        <taxon>Kitasatosporales</taxon>
        <taxon>Streptomycetaceae</taxon>
        <taxon>Streptomyces</taxon>
    </lineage>
</organism>